<proteinExistence type="predicted"/>
<accession>A0A1R1X8M8</accession>
<feature type="domain" description="SPX" evidence="1">
    <location>
        <begin position="1"/>
        <end position="101"/>
    </location>
</feature>
<name>A0A1R1X8M8_9FUNG</name>
<dbReference type="AlphaFoldDB" id="A0A1R1X8M8"/>
<organism evidence="2 3">
    <name type="scientific">Smittium culicis</name>
    <dbReference type="NCBI Taxonomy" id="133412"/>
    <lineage>
        <taxon>Eukaryota</taxon>
        <taxon>Fungi</taxon>
        <taxon>Fungi incertae sedis</taxon>
        <taxon>Zoopagomycota</taxon>
        <taxon>Kickxellomycotina</taxon>
        <taxon>Harpellomycetes</taxon>
        <taxon>Harpellales</taxon>
        <taxon>Legeriomycetaceae</taxon>
        <taxon>Smittium</taxon>
    </lineage>
</organism>
<gene>
    <name evidence="2" type="ORF">AYI70_g10004</name>
</gene>
<evidence type="ECO:0000259" key="1">
    <source>
        <dbReference type="PROSITE" id="PS51382"/>
    </source>
</evidence>
<comment type="caution">
    <text evidence="2">The sequence shown here is derived from an EMBL/GenBank/DDBJ whole genome shotgun (WGS) entry which is preliminary data.</text>
</comment>
<sequence length="101" mass="11515">MKFSKYISNKKDVFPENWSDHILPYKKLKKKLNTIKQDVDSEFKITSLPDSEPNSESAIISYQSIEEGNVPVLKICDENNVPLEAIIVDNRTIDFALNISA</sequence>
<evidence type="ECO:0000313" key="3">
    <source>
        <dbReference type="Proteomes" id="UP000187283"/>
    </source>
</evidence>
<dbReference type="PROSITE" id="PS51382">
    <property type="entry name" value="SPX"/>
    <property type="match status" value="1"/>
</dbReference>
<keyword evidence="3" id="KW-1185">Reference proteome</keyword>
<dbReference type="EMBL" id="LSSN01004767">
    <property type="protein sequence ID" value="OMJ10958.1"/>
    <property type="molecule type" value="Genomic_DNA"/>
</dbReference>
<evidence type="ECO:0000313" key="2">
    <source>
        <dbReference type="EMBL" id="OMJ10958.1"/>
    </source>
</evidence>
<dbReference type="InterPro" id="IPR004331">
    <property type="entry name" value="SPX_dom"/>
</dbReference>
<dbReference type="Proteomes" id="UP000187283">
    <property type="component" value="Unassembled WGS sequence"/>
</dbReference>
<reference evidence="2 3" key="1">
    <citation type="submission" date="2017-01" db="EMBL/GenBank/DDBJ databases">
        <authorList>
            <person name="Mah S.A."/>
            <person name="Swanson W.J."/>
            <person name="Moy G.W."/>
            <person name="Vacquier V.D."/>
        </authorList>
    </citation>
    <scope>NUCLEOTIDE SEQUENCE [LARGE SCALE GENOMIC DNA]</scope>
    <source>
        <strain evidence="2 3">GSMNP</strain>
    </source>
</reference>
<protein>
    <recommendedName>
        <fullName evidence="1">SPX domain-containing protein</fullName>
    </recommendedName>
</protein>